<dbReference type="PANTHER" id="PTHR16821">
    <property type="entry name" value="FRATAXIN"/>
    <property type="match status" value="1"/>
</dbReference>
<evidence type="ECO:0000256" key="6">
    <source>
        <dbReference type="ARBA" id="ARBA00022496"/>
    </source>
</evidence>
<name>A0A443S0Z1_9ACAR</name>
<comment type="similarity">
    <text evidence="2">Belongs to the frataxin family.</text>
</comment>
<dbReference type="Pfam" id="PF01491">
    <property type="entry name" value="Frataxin_Cyay"/>
    <property type="match status" value="1"/>
</dbReference>
<evidence type="ECO:0000256" key="2">
    <source>
        <dbReference type="ARBA" id="ARBA00008183"/>
    </source>
</evidence>
<dbReference type="FunFam" id="3.30.920.10:FF:000002">
    <property type="entry name" value="Frataxin, mitochondrial"/>
    <property type="match status" value="1"/>
</dbReference>
<dbReference type="GO" id="GO:0006783">
    <property type="term" value="P:heme biosynthetic process"/>
    <property type="evidence" value="ECO:0007669"/>
    <property type="project" value="UniProtKB-KW"/>
</dbReference>
<keyword evidence="7" id="KW-0809">Transit peptide</keyword>
<comment type="subcellular location">
    <subcellularLocation>
        <location evidence="1">Mitochondrion</location>
    </subcellularLocation>
</comment>
<evidence type="ECO:0000256" key="3">
    <source>
        <dbReference type="ARBA" id="ARBA00013107"/>
    </source>
</evidence>
<accession>A0A443S0Z1</accession>
<comment type="catalytic activity">
    <reaction evidence="13">
        <text>4 Fe(2+) + O2 + 4 H(+) = 4 Fe(3+) + 2 H2O</text>
        <dbReference type="Rhea" id="RHEA:11148"/>
        <dbReference type="ChEBI" id="CHEBI:15377"/>
        <dbReference type="ChEBI" id="CHEBI:15378"/>
        <dbReference type="ChEBI" id="CHEBI:15379"/>
        <dbReference type="ChEBI" id="CHEBI:29033"/>
        <dbReference type="ChEBI" id="CHEBI:29034"/>
        <dbReference type="EC" id="1.16.3.1"/>
    </reaction>
</comment>
<evidence type="ECO:0000256" key="4">
    <source>
        <dbReference type="ARBA" id="ARBA00022434"/>
    </source>
</evidence>
<keyword evidence="10" id="KW-0406">Ion transport</keyword>
<dbReference type="EC" id="1.16.3.1" evidence="3"/>
<gene>
    <name evidence="14" type="ORF">B4U80_05011</name>
</gene>
<dbReference type="Proteomes" id="UP000288716">
    <property type="component" value="Unassembled WGS sequence"/>
</dbReference>
<keyword evidence="4" id="KW-0409">Iron storage</keyword>
<dbReference type="GO" id="GO:0004322">
    <property type="term" value="F:ferroxidase activity"/>
    <property type="evidence" value="ECO:0007669"/>
    <property type="project" value="UniProtKB-EC"/>
</dbReference>
<dbReference type="PROSITE" id="PS50810">
    <property type="entry name" value="FRATAXIN_2"/>
    <property type="match status" value="1"/>
</dbReference>
<keyword evidence="15" id="KW-1185">Reference proteome</keyword>
<evidence type="ECO:0000256" key="7">
    <source>
        <dbReference type="ARBA" id="ARBA00022946"/>
    </source>
</evidence>
<dbReference type="STRING" id="299467.A0A443S0Z1"/>
<dbReference type="OrthoDB" id="1897642at2759"/>
<organism evidence="14 15">
    <name type="scientific">Leptotrombidium deliense</name>
    <dbReference type="NCBI Taxonomy" id="299467"/>
    <lineage>
        <taxon>Eukaryota</taxon>
        <taxon>Metazoa</taxon>
        <taxon>Ecdysozoa</taxon>
        <taxon>Arthropoda</taxon>
        <taxon>Chelicerata</taxon>
        <taxon>Arachnida</taxon>
        <taxon>Acari</taxon>
        <taxon>Acariformes</taxon>
        <taxon>Trombidiformes</taxon>
        <taxon>Prostigmata</taxon>
        <taxon>Anystina</taxon>
        <taxon>Parasitengona</taxon>
        <taxon>Trombiculoidea</taxon>
        <taxon>Trombiculidae</taxon>
        <taxon>Leptotrombidium</taxon>
    </lineage>
</organism>
<dbReference type="InterPro" id="IPR017789">
    <property type="entry name" value="Frataxin"/>
</dbReference>
<dbReference type="GO" id="GO:0005739">
    <property type="term" value="C:mitochondrion"/>
    <property type="evidence" value="ECO:0007669"/>
    <property type="project" value="UniProtKB-SubCell"/>
</dbReference>
<evidence type="ECO:0000256" key="8">
    <source>
        <dbReference type="ARBA" id="ARBA00023002"/>
    </source>
</evidence>
<proteinExistence type="inferred from homology"/>
<comment type="caution">
    <text evidence="14">The sequence shown here is derived from an EMBL/GenBank/DDBJ whole genome shotgun (WGS) entry which is preliminary data.</text>
</comment>
<reference evidence="14 15" key="1">
    <citation type="journal article" date="2018" name="Gigascience">
        <title>Genomes of trombidid mites reveal novel predicted allergens and laterally-transferred genes associated with secondary metabolism.</title>
        <authorList>
            <person name="Dong X."/>
            <person name="Chaisiri K."/>
            <person name="Xia D."/>
            <person name="Armstrong S.D."/>
            <person name="Fang Y."/>
            <person name="Donnelly M.J."/>
            <person name="Kadowaki T."/>
            <person name="McGarry J.W."/>
            <person name="Darby A.C."/>
            <person name="Makepeace B.L."/>
        </authorList>
    </citation>
    <scope>NUCLEOTIDE SEQUENCE [LARGE SCALE GENOMIC DNA]</scope>
    <source>
        <strain evidence="14">UoL-UT</strain>
    </source>
</reference>
<evidence type="ECO:0000313" key="15">
    <source>
        <dbReference type="Proteomes" id="UP000288716"/>
    </source>
</evidence>
<dbReference type="GO" id="GO:0008199">
    <property type="term" value="F:ferric iron binding"/>
    <property type="evidence" value="ECO:0007669"/>
    <property type="project" value="InterPro"/>
</dbReference>
<dbReference type="SUPFAM" id="SSF55387">
    <property type="entry name" value="Frataxin/Nqo15-like"/>
    <property type="match status" value="1"/>
</dbReference>
<keyword evidence="5" id="KW-0813">Transport</keyword>
<evidence type="ECO:0000256" key="5">
    <source>
        <dbReference type="ARBA" id="ARBA00022448"/>
    </source>
</evidence>
<dbReference type="VEuPathDB" id="VectorBase:LDEU010850"/>
<dbReference type="NCBIfam" id="TIGR03422">
    <property type="entry name" value="mito_frataxin"/>
    <property type="match status" value="1"/>
</dbReference>
<keyword evidence="8" id="KW-0560">Oxidoreductase</keyword>
<protein>
    <recommendedName>
        <fullName evidence="3">ferroxidase</fullName>
        <ecNumber evidence="3">1.16.3.1</ecNumber>
    </recommendedName>
</protein>
<dbReference type="EMBL" id="NCKV01013287">
    <property type="protein sequence ID" value="RWS21189.1"/>
    <property type="molecule type" value="Genomic_DNA"/>
</dbReference>
<dbReference type="GO" id="GO:0051537">
    <property type="term" value="F:2 iron, 2 sulfur cluster binding"/>
    <property type="evidence" value="ECO:0007669"/>
    <property type="project" value="TreeGrafter"/>
</dbReference>
<dbReference type="InterPro" id="IPR002908">
    <property type="entry name" value="Frataxin/CyaY"/>
</dbReference>
<sequence>MIVSVRSQLFSNLRAYSCYYRVISVLRQSDIGQQTHHTNVFTNTSNLLRESFLKRCDSLKLCRRLFSNVDTNSSFDLNEYSSVADETLESLSDKFEDILENQQIVADPDVCLNNGVLTVSLGKAGTYVINKQTPNRQIWLSSPKSGPKRYDYVNGHWVYKHDNVSLHSLLNKELSEILDKNIDFTDCDYGKQK</sequence>
<dbReference type="Gene3D" id="3.30.920.10">
    <property type="entry name" value="Frataxin/CyaY"/>
    <property type="match status" value="1"/>
</dbReference>
<evidence type="ECO:0000256" key="11">
    <source>
        <dbReference type="ARBA" id="ARBA00023128"/>
    </source>
</evidence>
<dbReference type="PROSITE" id="PS01344">
    <property type="entry name" value="FRATAXIN_1"/>
    <property type="match status" value="1"/>
</dbReference>
<keyword evidence="11" id="KW-0496">Mitochondrion</keyword>
<evidence type="ECO:0000313" key="14">
    <source>
        <dbReference type="EMBL" id="RWS21189.1"/>
    </source>
</evidence>
<evidence type="ECO:0000256" key="1">
    <source>
        <dbReference type="ARBA" id="ARBA00004173"/>
    </source>
</evidence>
<dbReference type="InterPro" id="IPR036524">
    <property type="entry name" value="Frataxin/CyaY_sf"/>
</dbReference>
<dbReference type="GO" id="GO:0006879">
    <property type="term" value="P:intracellular iron ion homeostasis"/>
    <property type="evidence" value="ECO:0007669"/>
    <property type="project" value="UniProtKB-KW"/>
</dbReference>
<evidence type="ECO:0000256" key="9">
    <source>
        <dbReference type="ARBA" id="ARBA00023004"/>
    </source>
</evidence>
<dbReference type="GO" id="GO:0008198">
    <property type="term" value="F:ferrous iron binding"/>
    <property type="evidence" value="ECO:0007669"/>
    <property type="project" value="TreeGrafter"/>
</dbReference>
<dbReference type="SMART" id="SM01219">
    <property type="entry name" value="Frataxin_Cyay"/>
    <property type="match status" value="1"/>
</dbReference>
<evidence type="ECO:0000256" key="12">
    <source>
        <dbReference type="ARBA" id="ARBA00023133"/>
    </source>
</evidence>
<dbReference type="CDD" id="cd00503">
    <property type="entry name" value="Frataxin"/>
    <property type="match status" value="1"/>
</dbReference>
<keyword evidence="6" id="KW-0410">Iron transport</keyword>
<dbReference type="PANTHER" id="PTHR16821:SF2">
    <property type="entry name" value="FRATAXIN, MITOCHONDRIAL"/>
    <property type="match status" value="1"/>
</dbReference>
<dbReference type="GO" id="GO:0034986">
    <property type="term" value="F:iron chaperone activity"/>
    <property type="evidence" value="ECO:0007669"/>
    <property type="project" value="TreeGrafter"/>
</dbReference>
<evidence type="ECO:0000256" key="13">
    <source>
        <dbReference type="ARBA" id="ARBA00047990"/>
    </source>
</evidence>
<evidence type="ECO:0000256" key="10">
    <source>
        <dbReference type="ARBA" id="ARBA00023065"/>
    </source>
</evidence>
<keyword evidence="12" id="KW-0350">Heme biosynthesis</keyword>
<dbReference type="GO" id="GO:0016226">
    <property type="term" value="P:iron-sulfur cluster assembly"/>
    <property type="evidence" value="ECO:0007669"/>
    <property type="project" value="InterPro"/>
</dbReference>
<dbReference type="AlphaFoldDB" id="A0A443S0Z1"/>
<dbReference type="GO" id="GO:0006826">
    <property type="term" value="P:iron ion transport"/>
    <property type="evidence" value="ECO:0007669"/>
    <property type="project" value="UniProtKB-KW"/>
</dbReference>
<dbReference type="PRINTS" id="PR00904">
    <property type="entry name" value="FRATAXIN"/>
</dbReference>
<keyword evidence="9" id="KW-0408">Iron</keyword>
<dbReference type="NCBIfam" id="TIGR03421">
    <property type="entry name" value="FeS_CyaY"/>
    <property type="match status" value="1"/>
</dbReference>
<dbReference type="InterPro" id="IPR020895">
    <property type="entry name" value="Frataxin_CS"/>
</dbReference>